<proteinExistence type="predicted"/>
<dbReference type="Proteomes" id="UP001575105">
    <property type="component" value="Unassembled WGS sequence"/>
</dbReference>
<dbReference type="Pfam" id="PF00270">
    <property type="entry name" value="DEAD"/>
    <property type="match status" value="1"/>
</dbReference>
<dbReference type="InterPro" id="IPR003593">
    <property type="entry name" value="AAA+_ATPase"/>
</dbReference>
<dbReference type="SMART" id="SM00487">
    <property type="entry name" value="DEXDc"/>
    <property type="match status" value="1"/>
</dbReference>
<dbReference type="InterPro" id="IPR014001">
    <property type="entry name" value="Helicase_ATP-bd"/>
</dbReference>
<dbReference type="InterPro" id="IPR010222">
    <property type="entry name" value="RNA_helicase_HrpA"/>
</dbReference>
<keyword evidence="1" id="KW-0547">Nucleotide-binding</keyword>
<dbReference type="NCBIfam" id="NF008348">
    <property type="entry name" value="PRK11131.1"/>
    <property type="match status" value="1"/>
</dbReference>
<evidence type="ECO:0000313" key="8">
    <source>
        <dbReference type="Proteomes" id="UP001575105"/>
    </source>
</evidence>
<dbReference type="Gene3D" id="1.20.120.1080">
    <property type="match status" value="1"/>
</dbReference>
<dbReference type="RefSeq" id="WP_425344595.1">
    <property type="nucleotide sequence ID" value="NZ_JBGUBD010000003.1"/>
</dbReference>
<dbReference type="GO" id="GO:0016787">
    <property type="term" value="F:hydrolase activity"/>
    <property type="evidence" value="ECO:0007669"/>
    <property type="project" value="UniProtKB-KW"/>
</dbReference>
<dbReference type="PANTHER" id="PTHR18934">
    <property type="entry name" value="ATP-DEPENDENT RNA HELICASE"/>
    <property type="match status" value="1"/>
</dbReference>
<keyword evidence="8" id="KW-1185">Reference proteome</keyword>
<dbReference type="Pfam" id="PF11898">
    <property type="entry name" value="DUF3418"/>
    <property type="match status" value="1"/>
</dbReference>
<evidence type="ECO:0000259" key="5">
    <source>
        <dbReference type="PROSITE" id="PS51192"/>
    </source>
</evidence>
<dbReference type="SMART" id="SM00847">
    <property type="entry name" value="HA2"/>
    <property type="match status" value="1"/>
</dbReference>
<gene>
    <name evidence="7" type="primary">hrpA</name>
    <name evidence="7" type="ORF">ACERK3_05100</name>
</gene>
<dbReference type="SMART" id="SM00382">
    <property type="entry name" value="AAA"/>
    <property type="match status" value="1"/>
</dbReference>
<accession>A0ABV4U5V7</accession>
<dbReference type="PROSITE" id="PS51192">
    <property type="entry name" value="HELICASE_ATP_BIND_1"/>
    <property type="match status" value="1"/>
</dbReference>
<comment type="caution">
    <text evidence="7">The sequence shown here is derived from an EMBL/GenBank/DDBJ whole genome shotgun (WGS) entry which is preliminary data.</text>
</comment>
<dbReference type="Pfam" id="PF00271">
    <property type="entry name" value="Helicase_C"/>
    <property type="match status" value="1"/>
</dbReference>
<evidence type="ECO:0000256" key="4">
    <source>
        <dbReference type="ARBA" id="ARBA00022840"/>
    </source>
</evidence>
<dbReference type="GO" id="GO:0003724">
    <property type="term" value="F:RNA helicase activity"/>
    <property type="evidence" value="ECO:0007669"/>
    <property type="project" value="UniProtKB-EC"/>
</dbReference>
<dbReference type="InterPro" id="IPR024590">
    <property type="entry name" value="HrpA_C"/>
</dbReference>
<evidence type="ECO:0000256" key="3">
    <source>
        <dbReference type="ARBA" id="ARBA00022806"/>
    </source>
</evidence>
<keyword evidence="2 7" id="KW-0378">Hydrolase</keyword>
<dbReference type="InterPro" id="IPR048333">
    <property type="entry name" value="HA2_WH"/>
</dbReference>
<protein>
    <submittedName>
        <fullName evidence="7">ATP-dependent RNA helicase HrpA</fullName>
        <ecNumber evidence="7">3.6.4.13</ecNumber>
    </submittedName>
</protein>
<keyword evidence="3 7" id="KW-0347">Helicase</keyword>
<dbReference type="EC" id="3.6.4.13" evidence="7"/>
<sequence>MHPTIDELQARLNEAMVRDRHRLRQQLRRASDRLRAGRAGDSADDGLARVREAVEQSVQMARARREGRPSVSYDETLPIVAAREEIAAAIREHQVVIVCGATGSGKSTQLPKLCLDIGRGVHGLIGHTQPRRLAARSLASRVADELNSPMGEHVGYKVRFNDTTSPNGYIKLMTDGILLAETQGDRYLDAYDTLIIDEAHERSLNIDFLLGYLRELQPRRPDLKIIITSATIDPQRFAEHFASAGRGGEAGVRPPVIEVSGRTYPVEVRYRPLATEDVEVEDRDTVDGIADALDELMRADPGDVLVFLPTERDIRETAKSLRKRLPSGGAGGQGGLEVLPLYARLSPAEQNRIFKPHGGRRVILATNVAETSLTVPGIRHVIDTGVARISRFSARAGVQRLPIEPVSQASADQRKGRCGRTSPGICIRLYGEDDYEAREAFTPPEILRTNLAAVILQMMAMGMGRIESFAFIDPPKSAMIRAGYRTLHELGAIDEQEKLTPVGRTLAKLPVDPRIGRMVMAGEKENCLAEVLVIAAALEVQEPRLRPPDQQQRADEAHARFADEHSDFMSYLKVWDFYHELKRKLSHNRLRLACQENYLSHNRMREWVDVHRQLRDLAREAGLKVRDRRDDYDALHRALLSGLLSHVAVLSKGFEYAGTGGKKLYLWPGSGLFKKKPKWVMAAELIETSQLFARTAARINPDWIEPIAGELLSRSYSEPHWQPKQGHVGAYEKVSLMGLTIVPRRKVHYGPIDTVKSRELFIHHALVEGDCHLEAPFFRHNQQLAAEVEQLEAKARRRDLLVDEQARFAFYDARLPTNVTNLPQFEKWRKQAERDDPKLLYMSERDLLAGDAQDVTADAYPDRLEVGGAALPLAYQLKPGEEDDGVTLAAPLEVLNQLDERQLDWAVPGLLREKVLALIRSLPKSLRRNFVPAPDYTAEVLKVIRFGEGSLMEAVADALGRLTGVTVPVREFKPETLPTHLRVNVRALDEAGKTLAEGRDLQALRHELGAAATERFAGMGDDGLTRTGLTNWDFDELPKQVDVARAGGMTMTGHPAVVDEGESVAVRVLDTAERARHETRLGLRRLFYLQVKPEVAYRVEHLPELAKMQLHAATLMDIKTLKRQLAELIVDRAFLGDNPRIRTRAAFDAQLEVGWNQMGNVTQQVGRQVGQLFAHYHHVTLLLERAANASWQYAVADVRSQLGLLTGEGFLTRTPWEWLASYPRYLAAITSRLQKLSNGGVERDQRLQAGFGPYWQRYRQKSAEHAERGVFDPELAAYRWMLEEFRVSLYAQELGTAISVSPQRLEKQWQKVRG</sequence>
<evidence type="ECO:0000259" key="6">
    <source>
        <dbReference type="PROSITE" id="PS51194"/>
    </source>
</evidence>
<dbReference type="SUPFAM" id="SSF52540">
    <property type="entry name" value="P-loop containing nucleoside triphosphate hydrolases"/>
    <property type="match status" value="1"/>
</dbReference>
<evidence type="ECO:0000256" key="1">
    <source>
        <dbReference type="ARBA" id="ARBA00022741"/>
    </source>
</evidence>
<evidence type="ECO:0000256" key="2">
    <source>
        <dbReference type="ARBA" id="ARBA00022801"/>
    </source>
</evidence>
<dbReference type="PANTHER" id="PTHR18934:SF99">
    <property type="entry name" value="ATP-DEPENDENT RNA HELICASE DHX37-RELATED"/>
    <property type="match status" value="1"/>
</dbReference>
<keyword evidence="4" id="KW-0067">ATP-binding</keyword>
<dbReference type="SMART" id="SM00490">
    <property type="entry name" value="HELICc"/>
    <property type="match status" value="1"/>
</dbReference>
<feature type="domain" description="Helicase ATP-binding" evidence="5">
    <location>
        <begin position="87"/>
        <end position="250"/>
    </location>
</feature>
<dbReference type="NCBIfam" id="TIGR01967">
    <property type="entry name" value="DEAH_box_HrpA"/>
    <property type="match status" value="1"/>
</dbReference>
<dbReference type="InterPro" id="IPR011545">
    <property type="entry name" value="DEAD/DEAH_box_helicase_dom"/>
</dbReference>
<dbReference type="InterPro" id="IPR027417">
    <property type="entry name" value="P-loop_NTPase"/>
</dbReference>
<name>A0ABV4U5V7_9BACT</name>
<dbReference type="InterPro" id="IPR011709">
    <property type="entry name" value="DEAD-box_helicase_OB_fold"/>
</dbReference>
<reference evidence="7 8" key="1">
    <citation type="submission" date="2024-08" db="EMBL/GenBank/DDBJ databases">
        <title>Whole-genome sequencing of halo(alkali)philic microorganisms from hypersaline lakes.</title>
        <authorList>
            <person name="Sorokin D.Y."/>
            <person name="Merkel A.Y."/>
            <person name="Messina E."/>
            <person name="Yakimov M."/>
        </authorList>
    </citation>
    <scope>NUCLEOTIDE SEQUENCE [LARGE SCALE GENOMIC DNA]</scope>
    <source>
        <strain evidence="7 8">AB-hyl4</strain>
    </source>
</reference>
<dbReference type="CDD" id="cd18791">
    <property type="entry name" value="SF2_C_RHA"/>
    <property type="match status" value="1"/>
</dbReference>
<dbReference type="PROSITE" id="PS51194">
    <property type="entry name" value="HELICASE_CTER"/>
    <property type="match status" value="1"/>
</dbReference>
<organism evidence="7 8">
    <name type="scientific">Natronomicrosphaera hydrolytica</name>
    <dbReference type="NCBI Taxonomy" id="3242702"/>
    <lineage>
        <taxon>Bacteria</taxon>
        <taxon>Pseudomonadati</taxon>
        <taxon>Planctomycetota</taxon>
        <taxon>Phycisphaerae</taxon>
        <taxon>Phycisphaerales</taxon>
        <taxon>Phycisphaeraceae</taxon>
        <taxon>Natronomicrosphaera</taxon>
    </lineage>
</organism>
<dbReference type="Pfam" id="PF07717">
    <property type="entry name" value="OB_NTP_bind"/>
    <property type="match status" value="1"/>
</dbReference>
<dbReference type="InterPro" id="IPR001650">
    <property type="entry name" value="Helicase_C-like"/>
</dbReference>
<dbReference type="Pfam" id="PF21010">
    <property type="entry name" value="HA2_C"/>
    <property type="match status" value="1"/>
</dbReference>
<feature type="domain" description="Helicase C-terminal" evidence="6">
    <location>
        <begin position="288"/>
        <end position="462"/>
    </location>
</feature>
<dbReference type="EMBL" id="JBGUBD010000003">
    <property type="protein sequence ID" value="MFA9477668.1"/>
    <property type="molecule type" value="Genomic_DNA"/>
</dbReference>
<dbReference type="InterPro" id="IPR007502">
    <property type="entry name" value="Helicase-assoc_dom"/>
</dbReference>
<evidence type="ECO:0000313" key="7">
    <source>
        <dbReference type="EMBL" id="MFA9477668.1"/>
    </source>
</evidence>
<dbReference type="Pfam" id="PF04408">
    <property type="entry name" value="WHD_HA2"/>
    <property type="match status" value="1"/>
</dbReference>
<dbReference type="Gene3D" id="3.40.50.300">
    <property type="entry name" value="P-loop containing nucleotide triphosphate hydrolases"/>
    <property type="match status" value="2"/>
</dbReference>